<protein>
    <submittedName>
        <fullName evidence="1">Transcriptional repressor TUP1</fullName>
    </submittedName>
</protein>
<evidence type="ECO:0000313" key="1">
    <source>
        <dbReference type="EMBL" id="VWP02161.1"/>
    </source>
</evidence>
<gene>
    <name evidence="1" type="primary">C4YFX2</name>
</gene>
<name>A0A5K1K7K5_9APHY</name>
<dbReference type="EMBL" id="LR729978">
    <property type="protein sequence ID" value="VWP02161.1"/>
    <property type="molecule type" value="Genomic_DNA"/>
</dbReference>
<reference evidence="1" key="1">
    <citation type="submission" date="2019-10" db="EMBL/GenBank/DDBJ databases">
        <authorList>
            <person name="Nor Muhammad N."/>
        </authorList>
    </citation>
    <scope>NUCLEOTIDE SEQUENCE</scope>
</reference>
<organism evidence="1">
    <name type="scientific">Ganoderma boninense</name>
    <dbReference type="NCBI Taxonomy" id="34458"/>
    <lineage>
        <taxon>Eukaryota</taxon>
        <taxon>Fungi</taxon>
        <taxon>Dikarya</taxon>
        <taxon>Basidiomycota</taxon>
        <taxon>Agaricomycotina</taxon>
        <taxon>Agaricomycetes</taxon>
        <taxon>Polyporales</taxon>
        <taxon>Polyporaceae</taxon>
        <taxon>Ganoderma</taxon>
    </lineage>
</organism>
<dbReference type="AlphaFoldDB" id="A0A5K1K7K5"/>
<proteinExistence type="predicted"/>
<sequence length="480" mass="53700">MGSFLNLNFDVLHLILDCCDRNTILQVMETCCFFNREGVQYLLDEIPAISTKAQASSFVQFALPSRQSADIAHRRNYIDSLQILSWEEEAQEVAQILKPFFILVAPLAPNLFHLEIEDAGSFFAGADAELSASVASLTTLEVLVFRNVREETVKVLRALQSRLIKAKVHYDVEFGPSAPEDMDPISCIRNSEDTLRSVSLRSTVSSPSAGCYRHVRALTLSYIDIPITYHFVHAFPNLRYLRASDCTARYTEVDHDLVAQRKRAVNVAEQAEKGSWDRLMSYKGSILMLYALGLACRVSHVYIHDDVEEGMDPSQIRAILGDTHPLHLTIRADGMGFILARSGDFIALCRSTQFLRLPSLRLDFRVWLGGPGWDSPDPEAIMNLIYDAIAPSPVTVVVLVIRFYGLVPEPPEPVIIALPPTSARAQAFLDNMDANAVADRLFTGNPSRGAVKVDIVNKRHVVFRGQQELIMDLDFDELFQ</sequence>
<accession>A0A5K1K7K5</accession>